<reference evidence="2" key="1">
    <citation type="journal article" date="2014" name="Front. Microbiol.">
        <title>High frequency of phylogenetically diverse reductive dehalogenase-homologous genes in deep subseafloor sedimentary metagenomes.</title>
        <authorList>
            <person name="Kawai M."/>
            <person name="Futagami T."/>
            <person name="Toyoda A."/>
            <person name="Takaki Y."/>
            <person name="Nishi S."/>
            <person name="Hori S."/>
            <person name="Arai W."/>
            <person name="Tsubouchi T."/>
            <person name="Morono Y."/>
            <person name="Uchiyama I."/>
            <person name="Ito T."/>
            <person name="Fujiyama A."/>
            <person name="Inagaki F."/>
            <person name="Takami H."/>
        </authorList>
    </citation>
    <scope>NUCLEOTIDE SEQUENCE</scope>
    <source>
        <strain evidence="2">Expedition CK06-06</strain>
    </source>
</reference>
<keyword evidence="1" id="KW-0812">Transmembrane</keyword>
<evidence type="ECO:0000256" key="1">
    <source>
        <dbReference type="SAM" id="Phobius"/>
    </source>
</evidence>
<keyword evidence="1" id="KW-0472">Membrane</keyword>
<dbReference type="AlphaFoldDB" id="X1EB88"/>
<sequence length="134" mass="14038">LLSAKAPDYVLGEAPAFIDPGITGNLTSTFTTTPQTGAFPLAGVITAVAEATETPAQLPLLIIALFTILAISLAVSAAIRRYGSGSLIVKILVITAVMGIFIALRNFGIDFWMLIVFLVISIAIAFASKQLGWT</sequence>
<name>X1EB88_9ZZZZ</name>
<feature type="transmembrane region" description="Helical" evidence="1">
    <location>
        <begin position="87"/>
        <end position="105"/>
    </location>
</feature>
<dbReference type="EMBL" id="BART01030121">
    <property type="protein sequence ID" value="GAH14409.1"/>
    <property type="molecule type" value="Genomic_DNA"/>
</dbReference>
<gene>
    <name evidence="2" type="ORF">S01H4_52672</name>
</gene>
<proteinExistence type="predicted"/>
<accession>X1EB88</accession>
<evidence type="ECO:0000313" key="2">
    <source>
        <dbReference type="EMBL" id="GAH14409.1"/>
    </source>
</evidence>
<feature type="transmembrane region" description="Helical" evidence="1">
    <location>
        <begin position="56"/>
        <end position="75"/>
    </location>
</feature>
<feature type="transmembrane region" description="Helical" evidence="1">
    <location>
        <begin position="111"/>
        <end position="128"/>
    </location>
</feature>
<feature type="non-terminal residue" evidence="2">
    <location>
        <position position="1"/>
    </location>
</feature>
<protein>
    <submittedName>
        <fullName evidence="2">Uncharacterized protein</fullName>
    </submittedName>
</protein>
<keyword evidence="1" id="KW-1133">Transmembrane helix</keyword>
<organism evidence="2">
    <name type="scientific">marine sediment metagenome</name>
    <dbReference type="NCBI Taxonomy" id="412755"/>
    <lineage>
        <taxon>unclassified sequences</taxon>
        <taxon>metagenomes</taxon>
        <taxon>ecological metagenomes</taxon>
    </lineage>
</organism>
<comment type="caution">
    <text evidence="2">The sequence shown here is derived from an EMBL/GenBank/DDBJ whole genome shotgun (WGS) entry which is preliminary data.</text>
</comment>